<evidence type="ECO:0000256" key="4">
    <source>
        <dbReference type="ARBA" id="ARBA00023186"/>
    </source>
</evidence>
<keyword evidence="1 5" id="KW-0963">Cytoplasm</keyword>
<dbReference type="InterPro" id="IPR056792">
    <property type="entry name" value="PRC_RimM"/>
</dbReference>
<dbReference type="NCBIfam" id="TIGR02273">
    <property type="entry name" value="16S_RimM"/>
    <property type="match status" value="1"/>
</dbReference>
<evidence type="ECO:0000256" key="6">
    <source>
        <dbReference type="SAM" id="MobiDB-lite"/>
    </source>
</evidence>
<dbReference type="Pfam" id="PF24986">
    <property type="entry name" value="PRC_RimM"/>
    <property type="match status" value="1"/>
</dbReference>
<sequence>MAGSETPGKGGPIPARKLVMGRIGAAHGVRGEVRIQSFTEDPMALLAYKSFETARPGVSLVLLGLKTVGKGLVGRFQSISDRNAAERLNGLELLVDRSRLPEAEDEDEFYLADLVGLSARLSDGRNLGMVTAVHNHGAGDIIEVGDARSGDNFLYPFTRAVVPEVHIAEGYLVIEPPIETEADPDEANEDGYIADGSDGGTAD</sequence>
<evidence type="ECO:0000256" key="3">
    <source>
        <dbReference type="ARBA" id="ARBA00022552"/>
    </source>
</evidence>
<dbReference type="PANTHER" id="PTHR33692:SF1">
    <property type="entry name" value="RIBOSOME MATURATION FACTOR RIMM"/>
    <property type="match status" value="1"/>
</dbReference>
<keyword evidence="2 5" id="KW-0690">Ribosome biogenesis</keyword>
<protein>
    <recommendedName>
        <fullName evidence="5">Ribosome maturation factor RimM</fullName>
    </recommendedName>
</protein>
<dbReference type="InterPro" id="IPR011961">
    <property type="entry name" value="RimM"/>
</dbReference>
<dbReference type="GO" id="GO:0043022">
    <property type="term" value="F:ribosome binding"/>
    <property type="evidence" value="ECO:0007669"/>
    <property type="project" value="InterPro"/>
</dbReference>
<dbReference type="SUPFAM" id="SSF50346">
    <property type="entry name" value="PRC-barrel domain"/>
    <property type="match status" value="1"/>
</dbReference>
<dbReference type="Gene3D" id="2.30.30.240">
    <property type="entry name" value="PRC-barrel domain"/>
    <property type="match status" value="1"/>
</dbReference>
<dbReference type="SUPFAM" id="SSF50447">
    <property type="entry name" value="Translation proteins"/>
    <property type="match status" value="1"/>
</dbReference>
<dbReference type="InterPro" id="IPR002676">
    <property type="entry name" value="RimM_N"/>
</dbReference>
<dbReference type="STRING" id="665118.SAMN02983003_2422"/>
<proteinExistence type="inferred from homology"/>
<dbReference type="AlphaFoldDB" id="A0A1K2HZ21"/>
<dbReference type="Pfam" id="PF01782">
    <property type="entry name" value="RimM"/>
    <property type="match status" value="1"/>
</dbReference>
<comment type="domain">
    <text evidence="5">The PRC barrel domain binds ribosomal protein uS19.</text>
</comment>
<dbReference type="Proteomes" id="UP000183447">
    <property type="component" value="Unassembled WGS sequence"/>
</dbReference>
<dbReference type="GO" id="GO:0005840">
    <property type="term" value="C:ribosome"/>
    <property type="evidence" value="ECO:0007669"/>
    <property type="project" value="InterPro"/>
</dbReference>
<evidence type="ECO:0000259" key="8">
    <source>
        <dbReference type="Pfam" id="PF24986"/>
    </source>
</evidence>
<keyword evidence="3 5" id="KW-0698">rRNA processing</keyword>
<evidence type="ECO:0000256" key="2">
    <source>
        <dbReference type="ARBA" id="ARBA00022517"/>
    </source>
</evidence>
<dbReference type="PANTHER" id="PTHR33692">
    <property type="entry name" value="RIBOSOME MATURATION FACTOR RIMM"/>
    <property type="match status" value="1"/>
</dbReference>
<dbReference type="InterPro" id="IPR011033">
    <property type="entry name" value="PRC_barrel-like_sf"/>
</dbReference>
<comment type="function">
    <text evidence="5">An accessory protein needed during the final step in the assembly of 30S ribosomal subunit, possibly for assembly of the head region. Essential for efficient processing of 16S rRNA. May be needed both before and after RbfA during the maturation of 16S rRNA. It has affinity for free ribosomal 30S subunits but not for 70S ribosomes.</text>
</comment>
<feature type="region of interest" description="Disordered" evidence="6">
    <location>
        <begin position="178"/>
        <end position="203"/>
    </location>
</feature>
<comment type="similarity">
    <text evidence="5">Belongs to the RimM family.</text>
</comment>
<dbReference type="OrthoDB" id="9788191at2"/>
<evidence type="ECO:0000256" key="5">
    <source>
        <dbReference type="HAMAP-Rule" id="MF_00014"/>
    </source>
</evidence>
<reference evidence="9 10" key="1">
    <citation type="submission" date="2016-11" db="EMBL/GenBank/DDBJ databases">
        <authorList>
            <person name="Jaros S."/>
            <person name="Januszkiewicz K."/>
            <person name="Wedrychowicz H."/>
        </authorList>
    </citation>
    <scope>NUCLEOTIDE SEQUENCE [LARGE SCALE GENOMIC DNA]</scope>
    <source>
        <strain evidence="9 10">ATCC 23634</strain>
    </source>
</reference>
<comment type="subcellular location">
    <subcellularLocation>
        <location evidence="5">Cytoplasm</location>
    </subcellularLocation>
</comment>
<name>A0A1K2HZ21_9HYPH</name>
<dbReference type="HAMAP" id="MF_00014">
    <property type="entry name" value="Ribosome_mat_RimM"/>
    <property type="match status" value="1"/>
</dbReference>
<keyword evidence="4 5" id="KW-0143">Chaperone</keyword>
<gene>
    <name evidence="5" type="primary">rimM</name>
    <name evidence="9" type="ORF">SAMN02983003_2422</name>
</gene>
<evidence type="ECO:0000313" key="9">
    <source>
        <dbReference type="EMBL" id="SFZ85165.1"/>
    </source>
</evidence>
<dbReference type="GO" id="GO:0006364">
    <property type="term" value="P:rRNA processing"/>
    <property type="evidence" value="ECO:0007669"/>
    <property type="project" value="UniProtKB-UniRule"/>
</dbReference>
<comment type="subunit">
    <text evidence="5">Binds ribosomal protein uS19.</text>
</comment>
<evidence type="ECO:0000259" key="7">
    <source>
        <dbReference type="Pfam" id="PF01782"/>
    </source>
</evidence>
<dbReference type="EMBL" id="FPKU01000002">
    <property type="protein sequence ID" value="SFZ85165.1"/>
    <property type="molecule type" value="Genomic_DNA"/>
</dbReference>
<organism evidence="9 10">
    <name type="scientific">Devosia enhydra</name>
    <dbReference type="NCBI Taxonomy" id="665118"/>
    <lineage>
        <taxon>Bacteria</taxon>
        <taxon>Pseudomonadati</taxon>
        <taxon>Pseudomonadota</taxon>
        <taxon>Alphaproteobacteria</taxon>
        <taxon>Hyphomicrobiales</taxon>
        <taxon>Devosiaceae</taxon>
        <taxon>Devosia</taxon>
    </lineage>
</organism>
<feature type="compositionally biased region" description="Acidic residues" evidence="6">
    <location>
        <begin position="178"/>
        <end position="189"/>
    </location>
</feature>
<feature type="domain" description="RimM N-terminal" evidence="7">
    <location>
        <begin position="19"/>
        <end position="98"/>
    </location>
</feature>
<dbReference type="InterPro" id="IPR036976">
    <property type="entry name" value="RimM_N_sf"/>
</dbReference>
<evidence type="ECO:0000313" key="10">
    <source>
        <dbReference type="Proteomes" id="UP000183447"/>
    </source>
</evidence>
<dbReference type="Gene3D" id="2.40.30.60">
    <property type="entry name" value="RimM"/>
    <property type="match status" value="1"/>
</dbReference>
<dbReference type="InterPro" id="IPR009000">
    <property type="entry name" value="Transl_B-barrel_sf"/>
</dbReference>
<dbReference type="GO" id="GO:0005737">
    <property type="term" value="C:cytoplasm"/>
    <property type="evidence" value="ECO:0007669"/>
    <property type="project" value="UniProtKB-SubCell"/>
</dbReference>
<accession>A0A1K2HZ21</accession>
<feature type="domain" description="Ribosome maturation factor RimM PRC barrel" evidence="8">
    <location>
        <begin position="113"/>
        <end position="177"/>
    </location>
</feature>
<dbReference type="GO" id="GO:0042274">
    <property type="term" value="P:ribosomal small subunit biogenesis"/>
    <property type="evidence" value="ECO:0007669"/>
    <property type="project" value="UniProtKB-UniRule"/>
</dbReference>
<keyword evidence="10" id="KW-1185">Reference proteome</keyword>
<evidence type="ECO:0000256" key="1">
    <source>
        <dbReference type="ARBA" id="ARBA00022490"/>
    </source>
</evidence>